<gene>
    <name evidence="1" type="ORF">CRV2_00019414</name>
</gene>
<accession>A0ACA9UQS0</accession>
<evidence type="ECO:0000313" key="2">
    <source>
        <dbReference type="Proteomes" id="UP000836387"/>
    </source>
</evidence>
<name>A0ACA9UQS0_BIOOC</name>
<keyword evidence="2" id="KW-1185">Reference proteome</keyword>
<evidence type="ECO:0000313" key="1">
    <source>
        <dbReference type="EMBL" id="CAG9955423.1"/>
    </source>
</evidence>
<proteinExistence type="predicted"/>
<reference evidence="1" key="1">
    <citation type="submission" date="2020-04" db="EMBL/GenBank/DDBJ databases">
        <authorList>
            <person name="Broberg M."/>
        </authorList>
    </citation>
    <scope>NUCLEOTIDE SEQUENCE</scope>
</reference>
<reference evidence="1" key="2">
    <citation type="submission" date="2021-10" db="EMBL/GenBank/DDBJ databases">
        <authorList>
            <person name="Piombo E."/>
        </authorList>
    </citation>
    <scope>NUCLEOTIDE SEQUENCE</scope>
</reference>
<protein>
    <submittedName>
        <fullName evidence="1">Uncharacterized protein</fullName>
    </submittedName>
</protein>
<sequence>MLATILLVNFFSQAGLFMLPRNTLGVRRSYALNKLDAHHPRKLKLFETNLLQRDLFLTAMNGYSAIFHIASLFLIPEKFHDPKEELFRLAVKGPENILESVDKTESVRRVILISLIMCSLMILSGAIYGDNINVAQMEDQTLLETTSMRRVYNHLQRISILQSFSRKRSL</sequence>
<organism evidence="1 2">
    <name type="scientific">Clonostachys rosea f. rosea IK726</name>
    <dbReference type="NCBI Taxonomy" id="1349383"/>
    <lineage>
        <taxon>Eukaryota</taxon>
        <taxon>Fungi</taxon>
        <taxon>Dikarya</taxon>
        <taxon>Ascomycota</taxon>
        <taxon>Pezizomycotina</taxon>
        <taxon>Sordariomycetes</taxon>
        <taxon>Hypocreomycetidae</taxon>
        <taxon>Hypocreales</taxon>
        <taxon>Bionectriaceae</taxon>
        <taxon>Clonostachys</taxon>
    </lineage>
</organism>
<comment type="caution">
    <text evidence="1">The sequence shown here is derived from an EMBL/GenBank/DDBJ whole genome shotgun (WGS) entry which is preliminary data.</text>
</comment>
<dbReference type="EMBL" id="CADEHS020000587">
    <property type="protein sequence ID" value="CAG9955423.1"/>
    <property type="molecule type" value="Genomic_DNA"/>
</dbReference>
<dbReference type="Proteomes" id="UP000836387">
    <property type="component" value="Unassembled WGS sequence"/>
</dbReference>